<feature type="compositionally biased region" description="Low complexity" evidence="1">
    <location>
        <begin position="8"/>
        <end position="20"/>
    </location>
</feature>
<comment type="caution">
    <text evidence="2">The sequence shown here is derived from an EMBL/GenBank/DDBJ whole genome shotgun (WGS) entry which is preliminary data.</text>
</comment>
<name>A0A2A5T4E4_9GAMM</name>
<protein>
    <submittedName>
        <fullName evidence="2">Uncharacterized protein</fullName>
    </submittedName>
</protein>
<keyword evidence="3" id="KW-1185">Reference proteome</keyword>
<gene>
    <name evidence="2" type="ORF">BTN49_1547</name>
</gene>
<evidence type="ECO:0000313" key="2">
    <source>
        <dbReference type="EMBL" id="PCS22988.1"/>
    </source>
</evidence>
<dbReference type="EMBL" id="NBYY01000013">
    <property type="protein sequence ID" value="PCS22988.1"/>
    <property type="molecule type" value="Genomic_DNA"/>
</dbReference>
<proteinExistence type="predicted"/>
<evidence type="ECO:0000313" key="3">
    <source>
        <dbReference type="Proteomes" id="UP000219020"/>
    </source>
</evidence>
<sequence length="44" mass="4607">MNNLDAVSSMSATSTKLSSLHGQNTSFLPVSNKETSLLVSPLAK</sequence>
<accession>A0A2A5T4E4</accession>
<dbReference type="Proteomes" id="UP000219020">
    <property type="component" value="Unassembled WGS sequence"/>
</dbReference>
<dbReference type="RefSeq" id="WP_263364517.1">
    <property type="nucleotide sequence ID" value="NZ_RPGH01000105.1"/>
</dbReference>
<dbReference type="AlphaFoldDB" id="A0A2A5T4E4"/>
<feature type="region of interest" description="Disordered" evidence="1">
    <location>
        <begin position="1"/>
        <end position="27"/>
    </location>
</feature>
<reference evidence="3" key="1">
    <citation type="submission" date="2017-04" db="EMBL/GenBank/DDBJ databases">
        <title>Genome evolution of the luminous symbionts of deep sea anglerfish.</title>
        <authorList>
            <person name="Hendry T.A."/>
        </authorList>
    </citation>
    <scope>NUCLEOTIDE SEQUENCE [LARGE SCALE GENOMIC DNA]</scope>
</reference>
<organism evidence="2 3">
    <name type="scientific">Candidatus Enterovibrio escicola</name>
    <dbReference type="NCBI Taxonomy" id="1927127"/>
    <lineage>
        <taxon>Bacteria</taxon>
        <taxon>Pseudomonadati</taxon>
        <taxon>Pseudomonadota</taxon>
        <taxon>Gammaproteobacteria</taxon>
        <taxon>Vibrionales</taxon>
        <taxon>Vibrionaceae</taxon>
        <taxon>Enterovibrio</taxon>
    </lineage>
</organism>
<evidence type="ECO:0000256" key="1">
    <source>
        <dbReference type="SAM" id="MobiDB-lite"/>
    </source>
</evidence>